<dbReference type="RefSeq" id="WP_335961748.1">
    <property type="nucleotide sequence ID" value="NZ_JAXBLX010000020.1"/>
</dbReference>
<accession>A0ABV6KJ78</accession>
<feature type="domain" description="RiboL-PSP-HEPN" evidence="1">
    <location>
        <begin position="10"/>
        <end position="169"/>
    </location>
</feature>
<evidence type="ECO:0000313" key="2">
    <source>
        <dbReference type="EMBL" id="MFC0471886.1"/>
    </source>
</evidence>
<proteinExistence type="predicted"/>
<evidence type="ECO:0000313" key="3">
    <source>
        <dbReference type="Proteomes" id="UP001589838"/>
    </source>
</evidence>
<gene>
    <name evidence="2" type="ORF">ACFFHM_15625</name>
</gene>
<comment type="caution">
    <text evidence="2">The sequence shown here is derived from an EMBL/GenBank/DDBJ whole genome shotgun (WGS) entry which is preliminary data.</text>
</comment>
<protein>
    <submittedName>
        <fullName evidence="2">HEPN domain-containing protein</fullName>
    </submittedName>
</protein>
<name>A0ABV6KJ78_9BACI</name>
<dbReference type="Proteomes" id="UP001589838">
    <property type="component" value="Unassembled WGS sequence"/>
</dbReference>
<dbReference type="InterPro" id="IPR041519">
    <property type="entry name" value="HEPN_RiboL-PSP"/>
</dbReference>
<reference evidence="2 3" key="1">
    <citation type="submission" date="2024-09" db="EMBL/GenBank/DDBJ databases">
        <authorList>
            <person name="Sun Q."/>
            <person name="Mori K."/>
        </authorList>
    </citation>
    <scope>NUCLEOTIDE SEQUENCE [LARGE SCALE GENOMIC DNA]</scope>
    <source>
        <strain evidence="2 3">NCAIM B.02610</strain>
    </source>
</reference>
<dbReference type="EMBL" id="JBHLUX010000037">
    <property type="protein sequence ID" value="MFC0471886.1"/>
    <property type="molecule type" value="Genomic_DNA"/>
</dbReference>
<organism evidence="2 3">
    <name type="scientific">Halalkalibacter kiskunsagensis</name>
    <dbReference type="NCBI Taxonomy" id="1548599"/>
    <lineage>
        <taxon>Bacteria</taxon>
        <taxon>Bacillati</taxon>
        <taxon>Bacillota</taxon>
        <taxon>Bacilli</taxon>
        <taxon>Bacillales</taxon>
        <taxon>Bacillaceae</taxon>
        <taxon>Halalkalibacter</taxon>
    </lineage>
</organism>
<evidence type="ECO:0000259" key="1">
    <source>
        <dbReference type="Pfam" id="PF18735"/>
    </source>
</evidence>
<keyword evidence="3" id="KW-1185">Reference proteome</keyword>
<sequence length="170" mass="19999">MDTIIDIQFKENEEVLNFLESQHEISFRNDVDNKLKKVLLLSVASFFEKEVTDLVMNYISNKTEDNHLIVSFVNNKAISRQYHTYFDWKGKNANQFFGLFGSDFKKEIEKEIKEKELETAVKAFLELGGLRNNMVHQNTGIYNIEKTTKEIYELYKIALSFLSFLNEKFS</sequence>
<dbReference type="Pfam" id="PF18735">
    <property type="entry name" value="HEPN_RiboL-PSP"/>
    <property type="match status" value="1"/>
</dbReference>